<proteinExistence type="predicted"/>
<sequence length="116" mass="13288">MSDSISELTGRIRAFVAAREWQQYHNPKDMAVAIAAEAGELLQHFVWQQPDQVERRAAEKRDEIASEIADVGILLFEMAYLLGMNLGEVMEAKIARNEHRYPQDKARGNNLKYNEL</sequence>
<name>A0ABT3G8J8_9BACT</name>
<evidence type="ECO:0000313" key="1">
    <source>
        <dbReference type="EMBL" id="MCW1916178.1"/>
    </source>
</evidence>
<dbReference type="InterPro" id="IPR025984">
    <property type="entry name" value="DCTPP"/>
</dbReference>
<evidence type="ECO:0000313" key="2">
    <source>
        <dbReference type="Proteomes" id="UP001165653"/>
    </source>
</evidence>
<dbReference type="EMBL" id="JAPDDR010000013">
    <property type="protein sequence ID" value="MCW1916178.1"/>
    <property type="molecule type" value="Genomic_DNA"/>
</dbReference>
<comment type="caution">
    <text evidence="1">The sequence shown here is derived from an EMBL/GenBank/DDBJ whole genome shotgun (WGS) entry which is preliminary data.</text>
</comment>
<dbReference type="Proteomes" id="UP001165653">
    <property type="component" value="Unassembled WGS sequence"/>
</dbReference>
<organism evidence="1 2">
    <name type="scientific">Luteolibacter rhizosphaerae</name>
    <dbReference type="NCBI Taxonomy" id="2989719"/>
    <lineage>
        <taxon>Bacteria</taxon>
        <taxon>Pseudomonadati</taxon>
        <taxon>Verrucomicrobiota</taxon>
        <taxon>Verrucomicrobiia</taxon>
        <taxon>Verrucomicrobiales</taxon>
        <taxon>Verrucomicrobiaceae</taxon>
        <taxon>Luteolibacter</taxon>
    </lineage>
</organism>
<dbReference type="CDD" id="cd11537">
    <property type="entry name" value="NTP-PPase_RS21-C6_like"/>
    <property type="match status" value="1"/>
</dbReference>
<gene>
    <name evidence="1" type="ORF">OJ996_21490</name>
</gene>
<dbReference type="PANTHER" id="PTHR46523:SF1">
    <property type="entry name" value="DCTP PYROPHOSPHATASE 1"/>
    <property type="match status" value="1"/>
</dbReference>
<reference evidence="1" key="1">
    <citation type="submission" date="2022-10" db="EMBL/GenBank/DDBJ databases">
        <title>Luteolibacter sp. GHJ8, whole genome shotgun sequencing project.</title>
        <authorList>
            <person name="Zhao G."/>
            <person name="Shen L."/>
        </authorList>
    </citation>
    <scope>NUCLEOTIDE SEQUENCE</scope>
    <source>
        <strain evidence="1">GHJ8</strain>
    </source>
</reference>
<dbReference type="PIRSF" id="PIRSF029826">
    <property type="entry name" value="UCP029826_pph"/>
    <property type="match status" value="1"/>
</dbReference>
<dbReference type="Gene3D" id="1.10.287.1080">
    <property type="entry name" value="MazG-like"/>
    <property type="match status" value="1"/>
</dbReference>
<keyword evidence="2" id="KW-1185">Reference proteome</keyword>
<dbReference type="Pfam" id="PF12643">
    <property type="entry name" value="MazG-like"/>
    <property type="match status" value="1"/>
</dbReference>
<dbReference type="RefSeq" id="WP_264515747.1">
    <property type="nucleotide sequence ID" value="NZ_JAPDDR010000013.1"/>
</dbReference>
<protein>
    <submittedName>
        <fullName evidence="1">Nucleotide pyrophosphohydrolase</fullName>
    </submittedName>
</protein>
<accession>A0ABT3G8J8</accession>
<dbReference type="PANTHER" id="PTHR46523">
    <property type="entry name" value="DCTP PYROPHOSPHATASE 1"/>
    <property type="match status" value="1"/>
</dbReference>
<dbReference type="SUPFAM" id="SSF101386">
    <property type="entry name" value="all-alpha NTP pyrophosphatases"/>
    <property type="match status" value="1"/>
</dbReference>
<dbReference type="InterPro" id="IPR052555">
    <property type="entry name" value="dCTP_Pyrophosphatase"/>
</dbReference>